<comment type="caution">
    <text evidence="3">The sequence shown here is derived from an EMBL/GenBank/DDBJ whole genome shotgun (WGS) entry which is preliminary data.</text>
</comment>
<keyword evidence="2" id="KW-0560">Oxidoreductase</keyword>
<dbReference type="PRINTS" id="PR00081">
    <property type="entry name" value="GDHRDH"/>
</dbReference>
<dbReference type="EMBL" id="JACQWF010000411">
    <property type="protein sequence ID" value="MBI4596580.1"/>
    <property type="molecule type" value="Genomic_DNA"/>
</dbReference>
<sequence length="250" mass="27258">MRLKDQTAIITGGAKGIGGIIARIFAKEGADLAIVDLDTENLKLVSQEIEKLGRRVVTARVDVSQGQEVRDFVAMVIERLGKVDILINCAAFIVYEKFLDFDEKIWRQMLDVDLTGYFLFSQAAAREMVKKRQGRIINIASVAADLGVERGAAYCASKSGVLGLTRVMALELAPFGINVNAVSPGPIETGQMRSLLTEEEIKLRARAIPLERFGQPEDIAKAVLFLASDESAYITGEILRVDGGLSGTRK</sequence>
<evidence type="ECO:0000313" key="3">
    <source>
        <dbReference type="EMBL" id="MBI4596580.1"/>
    </source>
</evidence>
<gene>
    <name evidence="3" type="ORF">HY730_09450</name>
</gene>
<dbReference type="SUPFAM" id="SSF51735">
    <property type="entry name" value="NAD(P)-binding Rossmann-fold domains"/>
    <property type="match status" value="1"/>
</dbReference>
<dbReference type="InterPro" id="IPR020904">
    <property type="entry name" value="Sc_DH/Rdtase_CS"/>
</dbReference>
<protein>
    <submittedName>
        <fullName evidence="3">SDR family oxidoreductase</fullName>
    </submittedName>
</protein>
<evidence type="ECO:0000256" key="1">
    <source>
        <dbReference type="ARBA" id="ARBA00006484"/>
    </source>
</evidence>
<dbReference type="NCBIfam" id="NF009466">
    <property type="entry name" value="PRK12826.1-2"/>
    <property type="match status" value="1"/>
</dbReference>
<evidence type="ECO:0000256" key="2">
    <source>
        <dbReference type="ARBA" id="ARBA00023002"/>
    </source>
</evidence>
<dbReference type="PRINTS" id="PR00080">
    <property type="entry name" value="SDRFAMILY"/>
</dbReference>
<comment type="similarity">
    <text evidence="1">Belongs to the short-chain dehydrogenases/reductases (SDR) family.</text>
</comment>
<proteinExistence type="inferred from homology"/>
<dbReference type="PANTHER" id="PTHR42760:SF133">
    <property type="entry name" value="3-OXOACYL-[ACYL-CARRIER-PROTEIN] REDUCTASE"/>
    <property type="match status" value="1"/>
</dbReference>
<accession>A0A933LQW5</accession>
<dbReference type="CDD" id="cd05233">
    <property type="entry name" value="SDR_c"/>
    <property type="match status" value="1"/>
</dbReference>
<dbReference type="Pfam" id="PF13561">
    <property type="entry name" value="adh_short_C2"/>
    <property type="match status" value="1"/>
</dbReference>
<dbReference type="InterPro" id="IPR036291">
    <property type="entry name" value="NAD(P)-bd_dom_sf"/>
</dbReference>
<dbReference type="NCBIfam" id="NF005559">
    <property type="entry name" value="PRK07231.1"/>
    <property type="match status" value="1"/>
</dbReference>
<dbReference type="PROSITE" id="PS00061">
    <property type="entry name" value="ADH_SHORT"/>
    <property type="match status" value="1"/>
</dbReference>
<dbReference type="PANTHER" id="PTHR42760">
    <property type="entry name" value="SHORT-CHAIN DEHYDROGENASES/REDUCTASES FAMILY MEMBER"/>
    <property type="match status" value="1"/>
</dbReference>
<dbReference type="FunFam" id="3.40.50.720:FF:000084">
    <property type="entry name" value="Short-chain dehydrogenase reductase"/>
    <property type="match status" value="1"/>
</dbReference>
<dbReference type="AlphaFoldDB" id="A0A933LQW5"/>
<organism evidence="3 4">
    <name type="scientific">Tectimicrobiota bacterium</name>
    <dbReference type="NCBI Taxonomy" id="2528274"/>
    <lineage>
        <taxon>Bacteria</taxon>
        <taxon>Pseudomonadati</taxon>
        <taxon>Nitrospinota/Tectimicrobiota group</taxon>
        <taxon>Candidatus Tectimicrobiota</taxon>
    </lineage>
</organism>
<dbReference type="InterPro" id="IPR002347">
    <property type="entry name" value="SDR_fam"/>
</dbReference>
<dbReference type="GO" id="GO:0016616">
    <property type="term" value="F:oxidoreductase activity, acting on the CH-OH group of donors, NAD or NADP as acceptor"/>
    <property type="evidence" value="ECO:0007669"/>
    <property type="project" value="TreeGrafter"/>
</dbReference>
<reference evidence="3" key="1">
    <citation type="submission" date="2020-07" db="EMBL/GenBank/DDBJ databases">
        <title>Huge and variable diversity of episymbiotic CPR bacteria and DPANN archaea in groundwater ecosystems.</title>
        <authorList>
            <person name="He C.Y."/>
            <person name="Keren R."/>
            <person name="Whittaker M."/>
            <person name="Farag I.F."/>
            <person name="Doudna J."/>
            <person name="Cate J.H.D."/>
            <person name="Banfield J.F."/>
        </authorList>
    </citation>
    <scope>NUCLEOTIDE SEQUENCE</scope>
    <source>
        <strain evidence="3">NC_groundwater_1482_Ag_S-0.65um_47_24</strain>
    </source>
</reference>
<dbReference type="Gene3D" id="3.40.50.720">
    <property type="entry name" value="NAD(P)-binding Rossmann-like Domain"/>
    <property type="match status" value="1"/>
</dbReference>
<evidence type="ECO:0000313" key="4">
    <source>
        <dbReference type="Proteomes" id="UP000772181"/>
    </source>
</evidence>
<dbReference type="Proteomes" id="UP000772181">
    <property type="component" value="Unassembled WGS sequence"/>
</dbReference>
<name>A0A933LQW5_UNCTE</name>